<keyword evidence="2" id="KW-1185">Reference proteome</keyword>
<comment type="caution">
    <text evidence="1">The sequence shown here is derived from an EMBL/GenBank/DDBJ whole genome shotgun (WGS) entry which is preliminary data.</text>
</comment>
<accession>A0ABV1JBA3</accession>
<name>A0ABV1JBA3_9ACTN</name>
<proteinExistence type="predicted"/>
<evidence type="ECO:0000313" key="2">
    <source>
        <dbReference type="Proteomes" id="UP001487305"/>
    </source>
</evidence>
<organism evidence="1 2">
    <name type="scientific">Raoultibacter massiliensis</name>
    <dbReference type="NCBI Taxonomy" id="1852371"/>
    <lineage>
        <taxon>Bacteria</taxon>
        <taxon>Bacillati</taxon>
        <taxon>Actinomycetota</taxon>
        <taxon>Coriobacteriia</taxon>
        <taxon>Eggerthellales</taxon>
        <taxon>Eggerthellaceae</taxon>
        <taxon>Raoultibacter</taxon>
    </lineage>
</organism>
<reference evidence="1 2" key="1">
    <citation type="submission" date="2024-04" db="EMBL/GenBank/DDBJ databases">
        <title>Human intestinal bacterial collection.</title>
        <authorList>
            <person name="Pauvert C."/>
            <person name="Hitch T.C.A."/>
            <person name="Clavel T."/>
        </authorList>
    </citation>
    <scope>NUCLEOTIDE SEQUENCE [LARGE SCALE GENOMIC DNA]</scope>
    <source>
        <strain evidence="1 2">CLA-KB-H42</strain>
    </source>
</reference>
<dbReference type="EMBL" id="JBBNOP010000003">
    <property type="protein sequence ID" value="MEQ3362356.1"/>
    <property type="molecule type" value="Genomic_DNA"/>
</dbReference>
<evidence type="ECO:0000313" key="1">
    <source>
        <dbReference type="EMBL" id="MEQ3362356.1"/>
    </source>
</evidence>
<protein>
    <submittedName>
        <fullName evidence="1">Uncharacterized protein</fullName>
    </submittedName>
</protein>
<dbReference type="RefSeq" id="WP_349227234.1">
    <property type="nucleotide sequence ID" value="NZ_JBBNOP010000003.1"/>
</dbReference>
<sequence length="90" mass="9700">MDDRGDEHGVLVPMAFVDDLAEAASISGDVVQALECVRIAIESDRCDPEVYIAGVIGVLLLAAKHVHGSANALSDEAERLLEIKRLEMKK</sequence>
<dbReference type="Proteomes" id="UP001487305">
    <property type="component" value="Unassembled WGS sequence"/>
</dbReference>
<gene>
    <name evidence="1" type="ORF">AAA083_05135</name>
</gene>